<keyword evidence="7" id="KW-1185">Reference proteome</keyword>
<reference evidence="6" key="1">
    <citation type="submission" date="2024-02" db="EMBL/GenBank/DDBJ databases">
        <authorList>
            <consortium name="ELIXIR-Norway"/>
            <consortium name="Elixir Norway"/>
        </authorList>
    </citation>
    <scope>NUCLEOTIDE SEQUENCE</scope>
</reference>
<evidence type="ECO:0000256" key="1">
    <source>
        <dbReference type="ARBA" id="ARBA00022723"/>
    </source>
</evidence>
<evidence type="ECO:0000313" key="7">
    <source>
        <dbReference type="Proteomes" id="UP001497444"/>
    </source>
</evidence>
<dbReference type="InterPro" id="IPR037381">
    <property type="entry name" value="RFWD3"/>
</dbReference>
<dbReference type="InterPro" id="IPR013083">
    <property type="entry name" value="Znf_RING/FYVE/PHD"/>
</dbReference>
<dbReference type="InterPro" id="IPR018957">
    <property type="entry name" value="Znf_C3HC4_RING-type"/>
</dbReference>
<keyword evidence="1" id="KW-0479">Metal-binding</keyword>
<evidence type="ECO:0000256" key="2">
    <source>
        <dbReference type="ARBA" id="ARBA00022771"/>
    </source>
</evidence>
<gene>
    <name evidence="6" type="ORF">CSSPJE1EN1_LOCUS4890</name>
</gene>
<dbReference type="PANTHER" id="PTHR16047">
    <property type="entry name" value="RFWD3 PROTEIN"/>
    <property type="match status" value="1"/>
</dbReference>
<dbReference type="Pfam" id="PF00097">
    <property type="entry name" value="zf-C3HC4"/>
    <property type="match status" value="1"/>
</dbReference>
<organism evidence="6 7">
    <name type="scientific">Sphagnum jensenii</name>
    <dbReference type="NCBI Taxonomy" id="128206"/>
    <lineage>
        <taxon>Eukaryota</taxon>
        <taxon>Viridiplantae</taxon>
        <taxon>Streptophyta</taxon>
        <taxon>Embryophyta</taxon>
        <taxon>Bryophyta</taxon>
        <taxon>Sphagnophytina</taxon>
        <taxon>Sphagnopsida</taxon>
        <taxon>Sphagnales</taxon>
        <taxon>Sphagnaceae</taxon>
        <taxon>Sphagnum</taxon>
    </lineage>
</organism>
<evidence type="ECO:0000259" key="5">
    <source>
        <dbReference type="PROSITE" id="PS50089"/>
    </source>
</evidence>
<dbReference type="Proteomes" id="UP001497444">
    <property type="component" value="Chromosome 12"/>
</dbReference>
<evidence type="ECO:0000256" key="3">
    <source>
        <dbReference type="ARBA" id="ARBA00022833"/>
    </source>
</evidence>
<evidence type="ECO:0000313" key="6">
    <source>
        <dbReference type="EMBL" id="CAK9259412.1"/>
    </source>
</evidence>
<dbReference type="PANTHER" id="PTHR16047:SF7">
    <property type="entry name" value="E3 UBIQUITIN-PROTEIN LIGASE RFWD3"/>
    <property type="match status" value="1"/>
</dbReference>
<evidence type="ECO:0000256" key="4">
    <source>
        <dbReference type="PROSITE-ProRule" id="PRU00175"/>
    </source>
</evidence>
<protein>
    <recommendedName>
        <fullName evidence="5">RING-type domain-containing protein</fullName>
    </recommendedName>
</protein>
<dbReference type="Gene3D" id="3.30.40.10">
    <property type="entry name" value="Zinc/RING finger domain, C3HC4 (zinc finger)"/>
    <property type="match status" value="1"/>
</dbReference>
<dbReference type="EMBL" id="OZ020107">
    <property type="protein sequence ID" value="CAK9259412.1"/>
    <property type="molecule type" value="Genomic_DNA"/>
</dbReference>
<dbReference type="PROSITE" id="PS50089">
    <property type="entry name" value="ZF_RING_2"/>
    <property type="match status" value="1"/>
</dbReference>
<keyword evidence="3" id="KW-0862">Zinc</keyword>
<sequence length="301" mass="34194">MGKQMWSHVQYAWKHGRALGGICSLACGHLFGKSCIKRWLRQACKKQGKCPQCNCRARAEDLRMVYVPRITISELMEEIHHSQALLLVLCPEQHNALNAFQWTLQRTPESLRTLHQPIHPRIIPVPPSHQVAQENHRQFPTSIGQADLKNCRKYQSHRLQTQFAQHSSCNYIGRSGMRNQASPELRVLQERNIWGQSYALESSRISECSGIREPKQGKRDSTQAKPLQTFSSLASIGSRGLKSTFLLHNALLLLLNLGKCSHNFVIFLLEYAVLCLVHVFLNDCRVLLIDLLLTGTLGNSR</sequence>
<dbReference type="SUPFAM" id="SSF57850">
    <property type="entry name" value="RING/U-box"/>
    <property type="match status" value="1"/>
</dbReference>
<proteinExistence type="predicted"/>
<accession>A0ABP0VZ02</accession>
<dbReference type="InterPro" id="IPR001841">
    <property type="entry name" value="Znf_RING"/>
</dbReference>
<name>A0ABP0VZ02_9BRYO</name>
<keyword evidence="2 4" id="KW-0863">Zinc-finger</keyword>
<feature type="domain" description="RING-type" evidence="5">
    <location>
        <begin position="27"/>
        <end position="54"/>
    </location>
</feature>